<evidence type="ECO:0000313" key="3">
    <source>
        <dbReference type="Proteomes" id="UP001138997"/>
    </source>
</evidence>
<accession>A0A9X1NHE3</accession>
<dbReference type="Proteomes" id="UP001138997">
    <property type="component" value="Unassembled WGS sequence"/>
</dbReference>
<evidence type="ECO:0000256" key="1">
    <source>
        <dbReference type="SAM" id="MobiDB-lite"/>
    </source>
</evidence>
<dbReference type="Gene3D" id="3.40.50.1240">
    <property type="entry name" value="Phosphoglycerate mutase-like"/>
    <property type="match status" value="1"/>
</dbReference>
<dbReference type="PANTHER" id="PTHR48100">
    <property type="entry name" value="BROAD-SPECIFICITY PHOSPHATASE YOR283W-RELATED"/>
    <property type="match status" value="1"/>
</dbReference>
<comment type="caution">
    <text evidence="2">The sequence shown here is derived from an EMBL/GenBank/DDBJ whole genome shotgun (WGS) entry which is preliminary data.</text>
</comment>
<dbReference type="SUPFAM" id="SSF53254">
    <property type="entry name" value="Phosphoglycerate mutase-like"/>
    <property type="match status" value="1"/>
</dbReference>
<organism evidence="2 3">
    <name type="scientific">Kineosporia babensis</name>
    <dbReference type="NCBI Taxonomy" id="499548"/>
    <lineage>
        <taxon>Bacteria</taxon>
        <taxon>Bacillati</taxon>
        <taxon>Actinomycetota</taxon>
        <taxon>Actinomycetes</taxon>
        <taxon>Kineosporiales</taxon>
        <taxon>Kineosporiaceae</taxon>
        <taxon>Kineosporia</taxon>
    </lineage>
</organism>
<dbReference type="GO" id="GO:0016791">
    <property type="term" value="F:phosphatase activity"/>
    <property type="evidence" value="ECO:0007669"/>
    <property type="project" value="TreeGrafter"/>
</dbReference>
<protein>
    <submittedName>
        <fullName evidence="2">Histidine phosphatase family protein</fullName>
    </submittedName>
</protein>
<keyword evidence="3" id="KW-1185">Reference proteome</keyword>
<sequence>MTSQEHPPSGESAAPASNDELINPDVPPAPDHLPEVDPDINAGLVRPPAGDEANHRTVVHLLRHGEVHNPQGIFYGRLPGFRLSDLGHRMAERAAGFFATRDVVLVIASPMERAQQTAEPVAQAHHLEVGTDPRITEGTSVFQGLTFGVGDGSLKHPQHWWHLRNPFRPSWGEPYEQVAARMLAGAADARDKAVGHEAVLVSHQLPVWMARLKVENRRLWHDPRKRECSLASVTSITYHDDRVVSVAYTEPSRDLLPGAQKIAGA</sequence>
<dbReference type="AlphaFoldDB" id="A0A9X1NHE3"/>
<dbReference type="PANTHER" id="PTHR48100:SF51">
    <property type="entry name" value="PHOSPHOGLYCERATE MUTASE"/>
    <property type="match status" value="1"/>
</dbReference>
<feature type="region of interest" description="Disordered" evidence="1">
    <location>
        <begin position="1"/>
        <end position="36"/>
    </location>
</feature>
<name>A0A9X1NHE3_9ACTN</name>
<dbReference type="InterPro" id="IPR013078">
    <property type="entry name" value="His_Pase_superF_clade-1"/>
</dbReference>
<dbReference type="EMBL" id="JAJOMB010000010">
    <property type="protein sequence ID" value="MCD5313158.1"/>
    <property type="molecule type" value="Genomic_DNA"/>
</dbReference>
<dbReference type="GO" id="GO:0005737">
    <property type="term" value="C:cytoplasm"/>
    <property type="evidence" value="ECO:0007669"/>
    <property type="project" value="TreeGrafter"/>
</dbReference>
<dbReference type="SMART" id="SM00855">
    <property type="entry name" value="PGAM"/>
    <property type="match status" value="1"/>
</dbReference>
<dbReference type="Pfam" id="PF00300">
    <property type="entry name" value="His_Phos_1"/>
    <property type="match status" value="1"/>
</dbReference>
<reference evidence="2" key="1">
    <citation type="submission" date="2021-11" db="EMBL/GenBank/DDBJ databases">
        <title>Streptomyces corallinus and Kineosporia corallina sp. nov., two new coral-derived marine actinobacteria.</title>
        <authorList>
            <person name="Buangrab K."/>
            <person name="Sutthacheep M."/>
            <person name="Yeemin T."/>
            <person name="Harunari E."/>
            <person name="Igarashi Y."/>
            <person name="Sripreechasak P."/>
            <person name="Kanchanasin P."/>
            <person name="Tanasupawat S."/>
            <person name="Phongsopitanun W."/>
        </authorList>
    </citation>
    <scope>NUCLEOTIDE SEQUENCE</scope>
    <source>
        <strain evidence="2">JCM 31032</strain>
    </source>
</reference>
<dbReference type="CDD" id="cd07067">
    <property type="entry name" value="HP_PGM_like"/>
    <property type="match status" value="1"/>
</dbReference>
<gene>
    <name evidence="2" type="ORF">LR394_19815</name>
</gene>
<dbReference type="InterPro" id="IPR029033">
    <property type="entry name" value="His_PPase_superfam"/>
</dbReference>
<dbReference type="InterPro" id="IPR050275">
    <property type="entry name" value="PGM_Phosphatase"/>
</dbReference>
<evidence type="ECO:0000313" key="2">
    <source>
        <dbReference type="EMBL" id="MCD5313158.1"/>
    </source>
</evidence>
<proteinExistence type="predicted"/>